<evidence type="ECO:0000313" key="2">
    <source>
        <dbReference type="Proteomes" id="UP001283361"/>
    </source>
</evidence>
<evidence type="ECO:0000313" key="1">
    <source>
        <dbReference type="EMBL" id="KAK3785006.1"/>
    </source>
</evidence>
<keyword evidence="2" id="KW-1185">Reference proteome</keyword>
<comment type="caution">
    <text evidence="1">The sequence shown here is derived from an EMBL/GenBank/DDBJ whole genome shotgun (WGS) entry which is preliminary data.</text>
</comment>
<name>A0AAE1ADE3_9GAST</name>
<organism evidence="1 2">
    <name type="scientific">Elysia crispata</name>
    <name type="common">lettuce slug</name>
    <dbReference type="NCBI Taxonomy" id="231223"/>
    <lineage>
        <taxon>Eukaryota</taxon>
        <taxon>Metazoa</taxon>
        <taxon>Spiralia</taxon>
        <taxon>Lophotrochozoa</taxon>
        <taxon>Mollusca</taxon>
        <taxon>Gastropoda</taxon>
        <taxon>Heterobranchia</taxon>
        <taxon>Euthyneura</taxon>
        <taxon>Panpulmonata</taxon>
        <taxon>Sacoglossa</taxon>
        <taxon>Placobranchoidea</taxon>
        <taxon>Plakobranchidae</taxon>
        <taxon>Elysia</taxon>
    </lineage>
</organism>
<proteinExistence type="predicted"/>
<reference evidence="1" key="1">
    <citation type="journal article" date="2023" name="G3 (Bethesda)">
        <title>A reference genome for the long-term kleptoplast-retaining sea slug Elysia crispata morphotype clarki.</title>
        <authorList>
            <person name="Eastman K.E."/>
            <person name="Pendleton A.L."/>
            <person name="Shaikh M.A."/>
            <person name="Suttiyut T."/>
            <person name="Ogas R."/>
            <person name="Tomko P."/>
            <person name="Gavelis G."/>
            <person name="Widhalm J.R."/>
            <person name="Wisecaver J.H."/>
        </authorList>
    </citation>
    <scope>NUCLEOTIDE SEQUENCE</scope>
    <source>
        <strain evidence="1">ECLA1</strain>
    </source>
</reference>
<dbReference type="Proteomes" id="UP001283361">
    <property type="component" value="Unassembled WGS sequence"/>
</dbReference>
<gene>
    <name evidence="1" type="ORF">RRG08_037958</name>
</gene>
<sequence length="110" mass="12498">MDICLPHWTPFALLQMPNLGQEHHKCRTTDLLTNQGTNHLVDCRQPKGQTTWSTVGNPRDKPLGRLSATQGTNHLVDCRQPKGQTTWSTVGNPRVIRAFYVFVSHAHSWR</sequence>
<protein>
    <submittedName>
        <fullName evidence="1">Uncharacterized protein</fullName>
    </submittedName>
</protein>
<dbReference type="AlphaFoldDB" id="A0AAE1ADE3"/>
<accession>A0AAE1ADE3</accession>
<dbReference type="EMBL" id="JAWDGP010002177">
    <property type="protein sequence ID" value="KAK3785006.1"/>
    <property type="molecule type" value="Genomic_DNA"/>
</dbReference>